<evidence type="ECO:0000313" key="2">
    <source>
        <dbReference type="Proteomes" id="UP000198816"/>
    </source>
</evidence>
<gene>
    <name evidence="1" type="ORF">SAMN05421783_115100</name>
</gene>
<dbReference type="OrthoDB" id="5771481at2"/>
<organism evidence="1 2">
    <name type="scientific">Thiocapsa roseopersicina</name>
    <dbReference type="NCBI Taxonomy" id="1058"/>
    <lineage>
        <taxon>Bacteria</taxon>
        <taxon>Pseudomonadati</taxon>
        <taxon>Pseudomonadota</taxon>
        <taxon>Gammaproteobacteria</taxon>
        <taxon>Chromatiales</taxon>
        <taxon>Chromatiaceae</taxon>
        <taxon>Thiocapsa</taxon>
    </lineage>
</organism>
<dbReference type="Proteomes" id="UP000198816">
    <property type="component" value="Unassembled WGS sequence"/>
</dbReference>
<dbReference type="STRING" id="1058.SAMN05421783_115100"/>
<name>A0A1H2ZGN3_THIRO</name>
<dbReference type="EMBL" id="FNNZ01000015">
    <property type="protein sequence ID" value="SDX15899.1"/>
    <property type="molecule type" value="Genomic_DNA"/>
</dbReference>
<sequence>MNIEADVAEDGNVTIQVPKRYRGKRIRVSIQEADEQAASAQWSKLSDVLDGLDQLGTHSRSHLQIIDELKMFREGS</sequence>
<accession>A0A1H2ZGN3</accession>
<proteinExistence type="predicted"/>
<keyword evidence="2" id="KW-1185">Reference proteome</keyword>
<dbReference type="AlphaFoldDB" id="A0A1H2ZGN3"/>
<reference evidence="2" key="1">
    <citation type="submission" date="2016-10" db="EMBL/GenBank/DDBJ databases">
        <authorList>
            <person name="Varghese N."/>
            <person name="Submissions S."/>
        </authorList>
    </citation>
    <scope>NUCLEOTIDE SEQUENCE [LARGE SCALE GENOMIC DNA]</scope>
    <source>
        <strain evidence="2">DSM 217</strain>
    </source>
</reference>
<protein>
    <submittedName>
        <fullName evidence="1">Uncharacterized protein</fullName>
    </submittedName>
</protein>
<dbReference type="RefSeq" id="WP_093034293.1">
    <property type="nucleotide sequence ID" value="NZ_FNNZ01000015.1"/>
</dbReference>
<evidence type="ECO:0000313" key="1">
    <source>
        <dbReference type="EMBL" id="SDX15899.1"/>
    </source>
</evidence>